<gene>
    <name evidence="2" type="ORF">JK386_08390</name>
</gene>
<organism evidence="2 3">
    <name type="scientific">Nocardioides faecalis</name>
    <dbReference type="NCBI Taxonomy" id="2803858"/>
    <lineage>
        <taxon>Bacteria</taxon>
        <taxon>Bacillati</taxon>
        <taxon>Actinomycetota</taxon>
        <taxon>Actinomycetes</taxon>
        <taxon>Propionibacteriales</taxon>
        <taxon>Nocardioidaceae</taxon>
        <taxon>Nocardioides</taxon>
    </lineage>
</organism>
<dbReference type="SUPFAM" id="SSF52540">
    <property type="entry name" value="P-loop containing nucleoside triphosphate hydrolases"/>
    <property type="match status" value="2"/>
</dbReference>
<dbReference type="RefSeq" id="WP_205291225.1">
    <property type="nucleotide sequence ID" value="NZ_CP074406.1"/>
</dbReference>
<dbReference type="Gene3D" id="3.40.50.300">
    <property type="entry name" value="P-loop containing nucleotide triphosphate hydrolases"/>
    <property type="match status" value="1"/>
</dbReference>
<evidence type="ECO:0000313" key="3">
    <source>
        <dbReference type="Proteomes" id="UP000663791"/>
    </source>
</evidence>
<reference evidence="2" key="1">
    <citation type="submission" date="2021-01" db="EMBL/GenBank/DDBJ databases">
        <title>Novel species in genus Nocardioides.</title>
        <authorList>
            <person name="Zhang G."/>
        </authorList>
    </citation>
    <scope>NUCLEOTIDE SEQUENCE</scope>
    <source>
        <strain evidence="2">Zg-536</strain>
    </source>
</reference>
<feature type="domain" description="AAA+ ATPase" evidence="1">
    <location>
        <begin position="224"/>
        <end position="406"/>
    </location>
</feature>
<dbReference type="EMBL" id="JAERTX010000006">
    <property type="protein sequence ID" value="MBM9459921.1"/>
    <property type="molecule type" value="Genomic_DNA"/>
</dbReference>
<dbReference type="SMART" id="SM00382">
    <property type="entry name" value="AAA"/>
    <property type="match status" value="1"/>
</dbReference>
<keyword evidence="3" id="KW-1185">Reference proteome</keyword>
<dbReference type="InterPro" id="IPR003593">
    <property type="entry name" value="AAA+_ATPase"/>
</dbReference>
<evidence type="ECO:0000259" key="1">
    <source>
        <dbReference type="SMART" id="SM00382"/>
    </source>
</evidence>
<sequence length="584" mass="60976">MTDGPSANLVPTPTAFEEAINNRAEEILELGKTGYNWSSVDALLDEELAADAGRHLKTRCKTANSSGRAANVLTESMDKDIDLYLVFISAPYTVAKFVGAARKRISRFPKVRTVAVAEVVGGMWRVTTVIHRIDDDLVERIAPHFPMLGSPSIHSVTDLPFDGHAVAPSVGQVDEEELVGRALATPSELAGLSELPTGLVAYADSHGIALDLATATDVLACALSSQLVLFAGPSGTGKSTIARLLAGFLSVEAATAVLDARSGWSGPEDAFGYYSSLTAQFAQTPDTPKLVALHEFTVGALGGDEAELSKAASTVLIVEEANLSPIEGYLAPVTHGLSAVSVPMLTWPLHAQRAGAEDSDEMLDVPPVATLGPWPRVFATINVDANSTAPARKVTARGAVVLLEPEEAWDPSAEAARLVEPSPANGANGPAVVAPRAVRAPVRCMGDPSAARRALSLDQLVAMLKHLGRLLELIGGGTPFVPSRRDAERAANYMAYFLALAGAESTDAAAEVAAENAVVHVLLSQLPTHAFAGSVERLASDSQLTASGGAEGLGGGLRRRIDALRGATSGMLFADSMDFWAALS</sequence>
<protein>
    <recommendedName>
        <fullName evidence="1">AAA+ ATPase domain-containing protein</fullName>
    </recommendedName>
</protein>
<dbReference type="InterPro" id="IPR027417">
    <property type="entry name" value="P-loop_NTPase"/>
</dbReference>
<dbReference type="AlphaFoldDB" id="A0A938Y9H5"/>
<evidence type="ECO:0000313" key="2">
    <source>
        <dbReference type="EMBL" id="MBM9459921.1"/>
    </source>
</evidence>
<comment type="caution">
    <text evidence="2">The sequence shown here is derived from an EMBL/GenBank/DDBJ whole genome shotgun (WGS) entry which is preliminary data.</text>
</comment>
<accession>A0A938Y9H5</accession>
<proteinExistence type="predicted"/>
<name>A0A938Y9H5_9ACTN</name>
<dbReference type="Proteomes" id="UP000663791">
    <property type="component" value="Unassembled WGS sequence"/>
</dbReference>